<name>K1XVQ3_9BACT</name>
<organism evidence="1">
    <name type="scientific">uncultured bacterium</name>
    <name type="common">gcode 4</name>
    <dbReference type="NCBI Taxonomy" id="1234023"/>
    <lineage>
        <taxon>Bacteria</taxon>
        <taxon>environmental samples</taxon>
    </lineage>
</organism>
<proteinExistence type="predicted"/>
<dbReference type="EMBL" id="AMFJ01036219">
    <property type="protein sequence ID" value="EKD24538.1"/>
    <property type="molecule type" value="Genomic_DNA"/>
</dbReference>
<reference evidence="1" key="1">
    <citation type="journal article" date="2012" name="Science">
        <title>Fermentation, hydrogen, and sulfur metabolism in multiple uncultivated bacterial phyla.</title>
        <authorList>
            <person name="Wrighton K.C."/>
            <person name="Thomas B.C."/>
            <person name="Sharon I."/>
            <person name="Miller C.S."/>
            <person name="Castelle C.J."/>
            <person name="VerBerkmoes N.C."/>
            <person name="Wilkins M.J."/>
            <person name="Hettich R.L."/>
            <person name="Lipton M.S."/>
            <person name="Williams K.H."/>
            <person name="Long P.E."/>
            <person name="Banfield J.F."/>
        </authorList>
    </citation>
    <scope>NUCLEOTIDE SEQUENCE [LARGE SCALE GENOMIC DNA]</scope>
</reference>
<gene>
    <name evidence="1" type="ORF">ACD_80C00212G0011</name>
</gene>
<protein>
    <submittedName>
        <fullName evidence="1">Uncharacterized protein</fullName>
    </submittedName>
</protein>
<evidence type="ECO:0000313" key="1">
    <source>
        <dbReference type="EMBL" id="EKD24538.1"/>
    </source>
</evidence>
<dbReference type="AlphaFoldDB" id="K1XVQ3"/>
<comment type="caution">
    <text evidence="1">The sequence shown here is derived from an EMBL/GenBank/DDBJ whole genome shotgun (WGS) entry which is preliminary data.</text>
</comment>
<accession>K1XVQ3</accession>
<sequence>MLHKIMAGNSLVSLEVREQKGELQLYIAKSDSKLTFNLAQTKQINAIIQAIDSGNFALKEYGKFQKWLEVFKISISEFRGIKSIQIRERLTSPTFNGFGKQWVALPTYKLKELQMHLTKIMQEFVDMWTSAKTV</sequence>